<evidence type="ECO:0000313" key="2">
    <source>
        <dbReference type="Proteomes" id="UP001189122"/>
    </source>
</evidence>
<comment type="caution">
    <text evidence="1">The sequence shown here is derived from an EMBL/GenBank/DDBJ whole genome shotgun (WGS) entry which is preliminary data.</text>
</comment>
<sequence>MIDDASGGTFMNKYEDKAIELTEALAKNSTHYYALNQSGRFMRPRKVGIHDLKNVEIGLLIDKVSLLKNKGKKKKIIEPDPQAYMLLLIEHYYFSVDFIIADMKITKKISHALISLGRPCLAIAKATTN</sequence>
<name>A0ABN7EBU2_SPIIN</name>
<accession>A0ABN7EBU2</accession>
<reference evidence="2" key="1">
    <citation type="journal article" date="2020" name="Sci. Rep.">
        <title>Chromosome-scale genome assembly for the duckweed Spirodela intermedia, integrating cytogenetic maps, PacBio and Oxford Nanopore libraries.</title>
        <authorList>
            <person name="Hoang P.T.N."/>
            <person name="Fiebig A."/>
            <person name="Novak P."/>
            <person name="Macas J."/>
            <person name="Cao H.X."/>
            <person name="Stepanenko A."/>
            <person name="Chen G."/>
            <person name="Borisjuk N."/>
            <person name="Scholz U."/>
            <person name="Schubert I."/>
        </authorList>
    </citation>
    <scope>NUCLEOTIDE SEQUENCE [LARGE SCALE GENOMIC DNA]</scope>
</reference>
<keyword evidence="2" id="KW-1185">Reference proteome</keyword>
<organism evidence="1 2">
    <name type="scientific">Spirodela intermedia</name>
    <name type="common">Intermediate duckweed</name>
    <dbReference type="NCBI Taxonomy" id="51605"/>
    <lineage>
        <taxon>Eukaryota</taxon>
        <taxon>Viridiplantae</taxon>
        <taxon>Streptophyta</taxon>
        <taxon>Embryophyta</taxon>
        <taxon>Tracheophyta</taxon>
        <taxon>Spermatophyta</taxon>
        <taxon>Magnoliopsida</taxon>
        <taxon>Liliopsida</taxon>
        <taxon>Araceae</taxon>
        <taxon>Lemnoideae</taxon>
        <taxon>Spirodela</taxon>
    </lineage>
</organism>
<gene>
    <name evidence="1" type="ORF">SI7747_UN021723</name>
</gene>
<dbReference type="Proteomes" id="UP001189122">
    <property type="component" value="Unassembled WGS sequence"/>
</dbReference>
<dbReference type="EMBL" id="CACRZD030000297">
    <property type="protein sequence ID" value="CAA6675381.1"/>
    <property type="molecule type" value="Genomic_DNA"/>
</dbReference>
<proteinExistence type="predicted"/>
<evidence type="ECO:0000313" key="1">
    <source>
        <dbReference type="EMBL" id="CAA6675381.1"/>
    </source>
</evidence>
<protein>
    <submittedName>
        <fullName evidence="1">Uncharacterized protein</fullName>
    </submittedName>
</protein>